<dbReference type="VEuPathDB" id="FungiDB:BO71DRAFT_118211"/>
<dbReference type="AlphaFoldDB" id="A0A319DLU9"/>
<dbReference type="EMBL" id="KZ826049">
    <property type="protein sequence ID" value="PYH89078.1"/>
    <property type="molecule type" value="Genomic_DNA"/>
</dbReference>
<organism evidence="1 2">
    <name type="scientific">Aspergillus ellipticus CBS 707.79</name>
    <dbReference type="NCBI Taxonomy" id="1448320"/>
    <lineage>
        <taxon>Eukaryota</taxon>
        <taxon>Fungi</taxon>
        <taxon>Dikarya</taxon>
        <taxon>Ascomycota</taxon>
        <taxon>Pezizomycotina</taxon>
        <taxon>Eurotiomycetes</taxon>
        <taxon>Eurotiomycetidae</taxon>
        <taxon>Eurotiales</taxon>
        <taxon>Aspergillaceae</taxon>
        <taxon>Aspergillus</taxon>
        <taxon>Aspergillus subgen. Circumdati</taxon>
    </lineage>
</organism>
<proteinExistence type="predicted"/>
<evidence type="ECO:0000313" key="2">
    <source>
        <dbReference type="Proteomes" id="UP000247810"/>
    </source>
</evidence>
<protein>
    <submittedName>
        <fullName evidence="1">Uncharacterized protein</fullName>
    </submittedName>
</protein>
<accession>A0A319DLU9</accession>
<name>A0A319DLU9_9EURO</name>
<dbReference type="Proteomes" id="UP000247810">
    <property type="component" value="Unassembled WGS sequence"/>
</dbReference>
<sequence>MAIFPRIEPSFAFLPLTSSSSSSSCFSSSYLSRQQMCRSFSLPSFDFHLPNASSPLLHLAPLPATAPRPILSLL</sequence>
<evidence type="ECO:0000313" key="1">
    <source>
        <dbReference type="EMBL" id="PYH89078.1"/>
    </source>
</evidence>
<keyword evidence="2" id="KW-1185">Reference proteome</keyword>
<gene>
    <name evidence="1" type="ORF">BO71DRAFT_118211</name>
</gene>
<reference evidence="1 2" key="1">
    <citation type="submission" date="2018-02" db="EMBL/GenBank/DDBJ databases">
        <title>The genomes of Aspergillus section Nigri reveals drivers in fungal speciation.</title>
        <authorList>
            <consortium name="DOE Joint Genome Institute"/>
            <person name="Vesth T.C."/>
            <person name="Nybo J."/>
            <person name="Theobald S."/>
            <person name="Brandl J."/>
            <person name="Frisvad J.C."/>
            <person name="Nielsen K.F."/>
            <person name="Lyhne E.K."/>
            <person name="Kogle M.E."/>
            <person name="Kuo A."/>
            <person name="Riley R."/>
            <person name="Clum A."/>
            <person name="Nolan M."/>
            <person name="Lipzen A."/>
            <person name="Salamov A."/>
            <person name="Henrissat B."/>
            <person name="Wiebenga A."/>
            <person name="De vries R.P."/>
            <person name="Grigoriev I.V."/>
            <person name="Mortensen U.H."/>
            <person name="Andersen M.R."/>
            <person name="Baker S.E."/>
        </authorList>
    </citation>
    <scope>NUCLEOTIDE SEQUENCE [LARGE SCALE GENOMIC DNA]</scope>
    <source>
        <strain evidence="1 2">CBS 707.79</strain>
    </source>
</reference>
<dbReference type="PROSITE" id="PS51257">
    <property type="entry name" value="PROKAR_LIPOPROTEIN"/>
    <property type="match status" value="1"/>
</dbReference>